<evidence type="ECO:0000256" key="1">
    <source>
        <dbReference type="ARBA" id="ARBA00022553"/>
    </source>
</evidence>
<dbReference type="PROSITE" id="PS50110">
    <property type="entry name" value="RESPONSE_REGULATORY"/>
    <property type="match status" value="1"/>
</dbReference>
<protein>
    <recommendedName>
        <fullName evidence="3">Response regulatory domain-containing protein</fullName>
    </recommendedName>
</protein>
<dbReference type="AlphaFoldDB" id="A0A1G2RK86"/>
<dbReference type="PANTHER" id="PTHR44591">
    <property type="entry name" value="STRESS RESPONSE REGULATOR PROTEIN 1"/>
    <property type="match status" value="1"/>
</dbReference>
<dbReference type="Gene3D" id="3.40.50.2300">
    <property type="match status" value="1"/>
</dbReference>
<dbReference type="InterPro" id="IPR011006">
    <property type="entry name" value="CheY-like_superfamily"/>
</dbReference>
<evidence type="ECO:0000313" key="4">
    <source>
        <dbReference type="EMBL" id="OHA73217.1"/>
    </source>
</evidence>
<accession>A0A1G2RK86</accession>
<keyword evidence="1 2" id="KW-0597">Phosphoprotein</keyword>
<dbReference type="CDD" id="cd17574">
    <property type="entry name" value="REC_OmpR"/>
    <property type="match status" value="1"/>
</dbReference>
<dbReference type="SUPFAM" id="SSF52172">
    <property type="entry name" value="CheY-like"/>
    <property type="match status" value="1"/>
</dbReference>
<dbReference type="Proteomes" id="UP000176917">
    <property type="component" value="Unassembled WGS sequence"/>
</dbReference>
<dbReference type="InterPro" id="IPR001789">
    <property type="entry name" value="Sig_transdc_resp-reg_receiver"/>
</dbReference>
<evidence type="ECO:0000313" key="5">
    <source>
        <dbReference type="Proteomes" id="UP000176917"/>
    </source>
</evidence>
<dbReference type="STRING" id="1802461.A3B24_01135"/>
<evidence type="ECO:0000259" key="3">
    <source>
        <dbReference type="PROSITE" id="PS50110"/>
    </source>
</evidence>
<dbReference type="InterPro" id="IPR050595">
    <property type="entry name" value="Bact_response_regulator"/>
</dbReference>
<feature type="modified residue" description="4-aspartylphosphate" evidence="2">
    <location>
        <position position="52"/>
    </location>
</feature>
<sequence length="121" mass="13212">MKTILVVEDEGALQKALGDVLSQEGFEVIAALDGELGLQLAQDKKPNLILLDLILPKRNGLDVLEALKKNSSTKDIPVIVLTNLEDMKNIQRAVDLGATTYLVKANYSIEEVLQKVKETIG</sequence>
<organism evidence="4 5">
    <name type="scientific">Candidatus Wildermuthbacteria bacterium RIFCSPLOWO2_01_FULL_48_16</name>
    <dbReference type="NCBI Taxonomy" id="1802461"/>
    <lineage>
        <taxon>Bacteria</taxon>
        <taxon>Candidatus Wildermuthiibacteriota</taxon>
    </lineage>
</organism>
<dbReference type="EMBL" id="MHUG01000015">
    <property type="protein sequence ID" value="OHA73217.1"/>
    <property type="molecule type" value="Genomic_DNA"/>
</dbReference>
<feature type="domain" description="Response regulatory" evidence="3">
    <location>
        <begin position="3"/>
        <end position="119"/>
    </location>
</feature>
<dbReference type="PANTHER" id="PTHR44591:SF3">
    <property type="entry name" value="RESPONSE REGULATORY DOMAIN-CONTAINING PROTEIN"/>
    <property type="match status" value="1"/>
</dbReference>
<reference evidence="4 5" key="1">
    <citation type="journal article" date="2016" name="Nat. Commun.">
        <title>Thousands of microbial genomes shed light on interconnected biogeochemical processes in an aquifer system.</title>
        <authorList>
            <person name="Anantharaman K."/>
            <person name="Brown C.T."/>
            <person name="Hug L.A."/>
            <person name="Sharon I."/>
            <person name="Castelle C.J."/>
            <person name="Probst A.J."/>
            <person name="Thomas B.C."/>
            <person name="Singh A."/>
            <person name="Wilkins M.J."/>
            <person name="Karaoz U."/>
            <person name="Brodie E.L."/>
            <person name="Williams K.H."/>
            <person name="Hubbard S.S."/>
            <person name="Banfield J.F."/>
        </authorList>
    </citation>
    <scope>NUCLEOTIDE SEQUENCE [LARGE SCALE GENOMIC DNA]</scope>
</reference>
<proteinExistence type="predicted"/>
<name>A0A1G2RK86_9BACT</name>
<dbReference type="Pfam" id="PF00072">
    <property type="entry name" value="Response_reg"/>
    <property type="match status" value="1"/>
</dbReference>
<dbReference type="GO" id="GO:0000160">
    <property type="term" value="P:phosphorelay signal transduction system"/>
    <property type="evidence" value="ECO:0007669"/>
    <property type="project" value="InterPro"/>
</dbReference>
<gene>
    <name evidence="4" type="ORF">A3B24_01135</name>
</gene>
<comment type="caution">
    <text evidence="4">The sequence shown here is derived from an EMBL/GenBank/DDBJ whole genome shotgun (WGS) entry which is preliminary data.</text>
</comment>
<dbReference type="SMART" id="SM00448">
    <property type="entry name" value="REC"/>
    <property type="match status" value="1"/>
</dbReference>
<evidence type="ECO:0000256" key="2">
    <source>
        <dbReference type="PROSITE-ProRule" id="PRU00169"/>
    </source>
</evidence>